<sequence>MLFRLAIIIMIMMMRLDLNLAFVPKFAFPRCCVTVSKKIPQSILKSGVCDFDALILHFRNKLICAHPRGSYDVAKKNIILCIWCNEMYLCGLRFKKPFKVACNTPKRKENLKSHHMTPLTAQYFGVLKTTVFTIMTAYTKHGKTSSANRKN</sequence>
<evidence type="ECO:0000313" key="2">
    <source>
        <dbReference type="Ensembl" id="ENSSGRP00000060288.1"/>
    </source>
</evidence>
<feature type="signal peptide" evidence="1">
    <location>
        <begin position="1"/>
        <end position="21"/>
    </location>
</feature>
<protein>
    <recommendedName>
        <fullName evidence="4">Chemokine interleukin-8-like domain-containing protein</fullName>
    </recommendedName>
</protein>
<feature type="chain" id="PRO_5025391251" description="Chemokine interleukin-8-like domain-containing protein" evidence="1">
    <location>
        <begin position="22"/>
        <end position="151"/>
    </location>
</feature>
<dbReference type="Gene3D" id="2.40.50.40">
    <property type="match status" value="1"/>
</dbReference>
<accession>A0A672P9S8</accession>
<organism evidence="2 3">
    <name type="scientific">Sinocyclocheilus grahami</name>
    <name type="common">Dianchi golden-line fish</name>
    <name type="synonym">Barbus grahami</name>
    <dbReference type="NCBI Taxonomy" id="75366"/>
    <lineage>
        <taxon>Eukaryota</taxon>
        <taxon>Metazoa</taxon>
        <taxon>Chordata</taxon>
        <taxon>Craniata</taxon>
        <taxon>Vertebrata</taxon>
        <taxon>Euteleostomi</taxon>
        <taxon>Actinopterygii</taxon>
        <taxon>Neopterygii</taxon>
        <taxon>Teleostei</taxon>
        <taxon>Ostariophysi</taxon>
        <taxon>Cypriniformes</taxon>
        <taxon>Cyprinidae</taxon>
        <taxon>Cyprininae</taxon>
        <taxon>Sinocyclocheilus</taxon>
    </lineage>
</organism>
<dbReference type="InterPro" id="IPR036048">
    <property type="entry name" value="Interleukin_8-like_sf"/>
</dbReference>
<dbReference type="InParanoid" id="A0A672P9S8"/>
<reference evidence="2" key="2">
    <citation type="submission" date="2025-09" db="UniProtKB">
        <authorList>
            <consortium name="Ensembl"/>
        </authorList>
    </citation>
    <scope>IDENTIFICATION</scope>
</reference>
<dbReference type="SUPFAM" id="SSF54117">
    <property type="entry name" value="Interleukin 8-like chemokines"/>
    <property type="match status" value="1"/>
</dbReference>
<keyword evidence="1" id="KW-0732">Signal</keyword>
<proteinExistence type="predicted"/>
<dbReference type="Ensembl" id="ENSSGRT00000064330.1">
    <property type="protein sequence ID" value="ENSSGRP00000060288.1"/>
    <property type="gene ID" value="ENSSGRG00000031340.1"/>
</dbReference>
<name>A0A672P9S8_SINGR</name>
<keyword evidence="3" id="KW-1185">Reference proteome</keyword>
<dbReference type="AlphaFoldDB" id="A0A672P9S8"/>
<dbReference type="Proteomes" id="UP000472262">
    <property type="component" value="Unassembled WGS sequence"/>
</dbReference>
<evidence type="ECO:0000313" key="3">
    <source>
        <dbReference type="Proteomes" id="UP000472262"/>
    </source>
</evidence>
<dbReference type="GO" id="GO:0008009">
    <property type="term" value="F:chemokine activity"/>
    <property type="evidence" value="ECO:0007669"/>
    <property type="project" value="InterPro"/>
</dbReference>
<dbReference type="GO" id="GO:0005576">
    <property type="term" value="C:extracellular region"/>
    <property type="evidence" value="ECO:0007669"/>
    <property type="project" value="InterPro"/>
</dbReference>
<reference evidence="2" key="1">
    <citation type="submission" date="2025-08" db="UniProtKB">
        <authorList>
            <consortium name="Ensembl"/>
        </authorList>
    </citation>
    <scope>IDENTIFICATION</scope>
</reference>
<evidence type="ECO:0000256" key="1">
    <source>
        <dbReference type="SAM" id="SignalP"/>
    </source>
</evidence>
<evidence type="ECO:0008006" key="4">
    <source>
        <dbReference type="Google" id="ProtNLM"/>
    </source>
</evidence>
<dbReference type="GO" id="GO:0006955">
    <property type="term" value="P:immune response"/>
    <property type="evidence" value="ECO:0007669"/>
    <property type="project" value="InterPro"/>
</dbReference>